<dbReference type="InterPro" id="IPR001789">
    <property type="entry name" value="Sig_transdc_resp-reg_receiver"/>
</dbReference>
<dbReference type="PROSITE" id="PS50110">
    <property type="entry name" value="RESPONSE_REGULATORY"/>
    <property type="match status" value="1"/>
</dbReference>
<accession>G9XKZ0</accession>
<dbReference type="PROSITE" id="PS51755">
    <property type="entry name" value="OMPR_PHOB"/>
    <property type="match status" value="1"/>
</dbReference>
<dbReference type="Gene3D" id="1.10.10.10">
    <property type="entry name" value="Winged helix-like DNA-binding domain superfamily/Winged helix DNA-binding domain"/>
    <property type="match status" value="1"/>
</dbReference>
<dbReference type="PANTHER" id="PTHR48111:SF73">
    <property type="entry name" value="ALKALINE PHOSPHATASE SYNTHESIS TRANSCRIPTIONAL REGULATORY PROTEIN PHOP"/>
    <property type="match status" value="1"/>
</dbReference>
<name>G9XKZ0_DESHA</name>
<evidence type="ECO:0000256" key="5">
    <source>
        <dbReference type="ARBA" id="ARBA00023125"/>
    </source>
</evidence>
<dbReference type="CDD" id="cd17574">
    <property type="entry name" value="REC_OmpR"/>
    <property type="match status" value="1"/>
</dbReference>
<evidence type="ECO:0000256" key="4">
    <source>
        <dbReference type="ARBA" id="ARBA00023015"/>
    </source>
</evidence>
<evidence type="ECO:0000259" key="11">
    <source>
        <dbReference type="PROSITE" id="PS51755"/>
    </source>
</evidence>
<dbReference type="Pfam" id="PF00486">
    <property type="entry name" value="Trans_reg_C"/>
    <property type="match status" value="1"/>
</dbReference>
<keyword evidence="6" id="KW-0804">Transcription</keyword>
<keyword evidence="2 8" id="KW-0597">Phosphoprotein</keyword>
<dbReference type="SMART" id="SM00862">
    <property type="entry name" value="Trans_reg_C"/>
    <property type="match status" value="1"/>
</dbReference>
<evidence type="ECO:0000256" key="8">
    <source>
        <dbReference type="PROSITE-ProRule" id="PRU00169"/>
    </source>
</evidence>
<feature type="DNA-binding region" description="OmpR/PhoB-type" evidence="9">
    <location>
        <begin position="158"/>
        <end position="254"/>
    </location>
</feature>
<dbReference type="InterPro" id="IPR036388">
    <property type="entry name" value="WH-like_DNA-bd_sf"/>
</dbReference>
<dbReference type="InterPro" id="IPR039420">
    <property type="entry name" value="WalR-like"/>
</dbReference>
<dbReference type="SMART" id="SM00448">
    <property type="entry name" value="REC"/>
    <property type="match status" value="1"/>
</dbReference>
<dbReference type="InterPro" id="IPR001867">
    <property type="entry name" value="OmpR/PhoB-type_DNA-bd"/>
</dbReference>
<evidence type="ECO:0000256" key="7">
    <source>
        <dbReference type="ARBA" id="ARBA00024867"/>
    </source>
</evidence>
<dbReference type="GO" id="GO:0000976">
    <property type="term" value="F:transcription cis-regulatory region binding"/>
    <property type="evidence" value="ECO:0007669"/>
    <property type="project" value="TreeGrafter"/>
</dbReference>
<dbReference type="Pfam" id="PF00072">
    <property type="entry name" value="Response_reg"/>
    <property type="match status" value="1"/>
</dbReference>
<dbReference type="PATRIC" id="fig|537010.4.peg.1488"/>
<reference evidence="12 13" key="1">
    <citation type="submission" date="2011-08" db="EMBL/GenBank/DDBJ databases">
        <authorList>
            <person name="Weinstock G."/>
            <person name="Sodergren E."/>
            <person name="Clifton S."/>
            <person name="Fulton L."/>
            <person name="Fulton B."/>
            <person name="Courtney L."/>
            <person name="Fronick C."/>
            <person name="Harrison M."/>
            <person name="Strong C."/>
            <person name="Farmer C."/>
            <person name="Delahaunty K."/>
            <person name="Markovic C."/>
            <person name="Hall O."/>
            <person name="Minx P."/>
            <person name="Tomlinson C."/>
            <person name="Mitreva M."/>
            <person name="Hou S."/>
            <person name="Chen J."/>
            <person name="Wollam A."/>
            <person name="Pepin K.H."/>
            <person name="Johnson M."/>
            <person name="Bhonagiri V."/>
            <person name="Zhang X."/>
            <person name="Suruliraj S."/>
            <person name="Warren W."/>
            <person name="Chinwalla A."/>
            <person name="Mardis E.R."/>
            <person name="Wilson R.K."/>
        </authorList>
    </citation>
    <scope>NUCLEOTIDE SEQUENCE [LARGE SCALE GENOMIC DNA]</scope>
    <source>
        <strain evidence="12 13">DP7</strain>
    </source>
</reference>
<dbReference type="CDD" id="cd00383">
    <property type="entry name" value="trans_reg_C"/>
    <property type="match status" value="1"/>
</dbReference>
<evidence type="ECO:0000313" key="13">
    <source>
        <dbReference type="Proteomes" id="UP000004416"/>
    </source>
</evidence>
<dbReference type="GO" id="GO:0006355">
    <property type="term" value="P:regulation of DNA-templated transcription"/>
    <property type="evidence" value="ECO:0007669"/>
    <property type="project" value="InterPro"/>
</dbReference>
<dbReference type="InterPro" id="IPR011006">
    <property type="entry name" value="CheY-like_superfamily"/>
</dbReference>
<dbReference type="AlphaFoldDB" id="G9XKZ0"/>
<evidence type="ECO:0000256" key="1">
    <source>
        <dbReference type="ARBA" id="ARBA00018672"/>
    </source>
</evidence>
<dbReference type="GO" id="GO:0000156">
    <property type="term" value="F:phosphorelay response regulator activity"/>
    <property type="evidence" value="ECO:0007669"/>
    <property type="project" value="TreeGrafter"/>
</dbReference>
<gene>
    <name evidence="12" type="ORF">HMPREF0322_01601</name>
</gene>
<keyword evidence="5 9" id="KW-0238">DNA-binding</keyword>
<dbReference type="FunFam" id="3.40.50.2300:FF:000001">
    <property type="entry name" value="DNA-binding response regulator PhoB"/>
    <property type="match status" value="1"/>
</dbReference>
<feature type="domain" description="OmpR/PhoB-type" evidence="11">
    <location>
        <begin position="158"/>
        <end position="254"/>
    </location>
</feature>
<feature type="modified residue" description="4-aspartylphosphate" evidence="8">
    <location>
        <position position="85"/>
    </location>
</feature>
<comment type="caution">
    <text evidence="12">The sequence shown here is derived from an EMBL/GenBank/DDBJ whole genome shotgun (WGS) entry which is preliminary data.</text>
</comment>
<evidence type="ECO:0000256" key="6">
    <source>
        <dbReference type="ARBA" id="ARBA00023163"/>
    </source>
</evidence>
<dbReference type="GO" id="GO:0032993">
    <property type="term" value="C:protein-DNA complex"/>
    <property type="evidence" value="ECO:0007669"/>
    <property type="project" value="TreeGrafter"/>
</dbReference>
<dbReference type="SUPFAM" id="SSF46894">
    <property type="entry name" value="C-terminal effector domain of the bipartite response regulators"/>
    <property type="match status" value="1"/>
</dbReference>
<evidence type="ECO:0000256" key="9">
    <source>
        <dbReference type="PROSITE-ProRule" id="PRU01091"/>
    </source>
</evidence>
<keyword evidence="3" id="KW-0902">Two-component regulatory system</keyword>
<comment type="function">
    <text evidence="7">May play the central regulatory role in sporulation. It may be an element of the effector pathway responsible for the activation of sporulation genes in response to nutritional stress. Spo0A may act in concert with spo0H (a sigma factor) to control the expression of some genes that are critical to the sporulation process.</text>
</comment>
<dbReference type="Proteomes" id="UP000004416">
    <property type="component" value="Unassembled WGS sequence"/>
</dbReference>
<organism evidence="12 13">
    <name type="scientific">Desulfitobacterium hafniense DP7</name>
    <dbReference type="NCBI Taxonomy" id="537010"/>
    <lineage>
        <taxon>Bacteria</taxon>
        <taxon>Bacillati</taxon>
        <taxon>Bacillota</taxon>
        <taxon>Clostridia</taxon>
        <taxon>Eubacteriales</taxon>
        <taxon>Desulfitobacteriaceae</taxon>
        <taxon>Desulfitobacterium</taxon>
    </lineage>
</organism>
<dbReference type="HOGENOM" id="CLU_000445_30_3_9"/>
<dbReference type="SUPFAM" id="SSF52172">
    <property type="entry name" value="CheY-like"/>
    <property type="match status" value="1"/>
</dbReference>
<dbReference type="GO" id="GO:0005829">
    <property type="term" value="C:cytosol"/>
    <property type="evidence" value="ECO:0007669"/>
    <property type="project" value="TreeGrafter"/>
</dbReference>
<evidence type="ECO:0000256" key="2">
    <source>
        <dbReference type="ARBA" id="ARBA00022553"/>
    </source>
</evidence>
<dbReference type="PANTHER" id="PTHR48111">
    <property type="entry name" value="REGULATOR OF RPOS"/>
    <property type="match status" value="1"/>
</dbReference>
<sequence>MVFNINGTLSSKDTEKIDGFATLIPEEGSWMIKILLVEDDLQLQEIIGDYFTAKSAGEIEMVCAANGADGLESAQEKDYDLVLLDVMLPEVDGFTICRELRRHSDVPIMFLTARQAEGDRLHGYGLGCDDYMIKPFSLAELYAKANSLVRRAKGMVRDDLMSVGGISLDPYRGTVSVDGRVVELAPKEYALLKLLMENAGKIVTRETLLARIWGYDFSGNDRVVDNHIKKLRQTLGKGAEQIKTVVKSGYRLEERK</sequence>
<evidence type="ECO:0000256" key="3">
    <source>
        <dbReference type="ARBA" id="ARBA00023012"/>
    </source>
</evidence>
<evidence type="ECO:0000313" key="12">
    <source>
        <dbReference type="EMBL" id="EHL07707.1"/>
    </source>
</evidence>
<dbReference type="EMBL" id="AFZX01000039">
    <property type="protein sequence ID" value="EHL07707.1"/>
    <property type="molecule type" value="Genomic_DNA"/>
</dbReference>
<keyword evidence="4" id="KW-0805">Transcription regulation</keyword>
<evidence type="ECO:0000259" key="10">
    <source>
        <dbReference type="PROSITE" id="PS50110"/>
    </source>
</evidence>
<feature type="domain" description="Response regulatory" evidence="10">
    <location>
        <begin position="33"/>
        <end position="149"/>
    </location>
</feature>
<dbReference type="InterPro" id="IPR016032">
    <property type="entry name" value="Sig_transdc_resp-reg_C-effctor"/>
</dbReference>
<dbReference type="Gene3D" id="3.40.50.2300">
    <property type="match status" value="1"/>
</dbReference>
<protein>
    <recommendedName>
        <fullName evidence="1">Stage 0 sporulation protein A homolog</fullName>
    </recommendedName>
</protein>
<proteinExistence type="predicted"/>